<dbReference type="EMBL" id="MJEL01000021">
    <property type="protein sequence ID" value="OEH96913.1"/>
    <property type="molecule type" value="Genomic_DNA"/>
</dbReference>
<organism evidence="1">
    <name type="scientific">Salmonella enterica</name>
    <name type="common">Salmonella choleraesuis</name>
    <dbReference type="NCBI Taxonomy" id="28901"/>
    <lineage>
        <taxon>Bacteria</taxon>
        <taxon>Pseudomonadati</taxon>
        <taxon>Pseudomonadota</taxon>
        <taxon>Gammaproteobacteria</taxon>
        <taxon>Enterobacterales</taxon>
        <taxon>Enterobacteriaceae</taxon>
        <taxon>Salmonella</taxon>
    </lineage>
</organism>
<sequence>MAAFRLMRLLAVFFHLTISLQVPALNYQAPYNVVRVNLIATEYLYAQQENLGAVHIQME</sequence>
<reference evidence="1" key="1">
    <citation type="submission" date="2016-09" db="EMBL/GenBank/DDBJ databases">
        <title>Whole Genome Sequencing of Salmonella enterica subsp. enterica serovar Nottingham.</title>
        <authorList>
            <person name="Zheng J."/>
            <person name="Wang H."/>
        </authorList>
    </citation>
    <scope>NUCLEOTIDE SEQUENCE [LARGE SCALE GENOMIC DNA]</scope>
    <source>
        <strain evidence="1">CFSAN055411</strain>
    </source>
</reference>
<gene>
    <name evidence="1" type="ORF">BH006_24085</name>
</gene>
<evidence type="ECO:0000313" key="1">
    <source>
        <dbReference type="EMBL" id="OEH96913.1"/>
    </source>
</evidence>
<proteinExistence type="predicted"/>
<dbReference type="Proteomes" id="UP000852880">
    <property type="component" value="Unassembled WGS sequence"/>
</dbReference>
<accession>A0A3F3INQ1</accession>
<name>A0A3F3INQ1_SALER</name>
<protein>
    <submittedName>
        <fullName evidence="1">Uncharacterized protein</fullName>
    </submittedName>
</protein>
<comment type="caution">
    <text evidence="1">The sequence shown here is derived from an EMBL/GenBank/DDBJ whole genome shotgun (WGS) entry which is preliminary data.</text>
</comment>
<dbReference type="AlphaFoldDB" id="A0A3F3INQ1"/>